<feature type="transmembrane region" description="Helical" evidence="1">
    <location>
        <begin position="164"/>
        <end position="182"/>
    </location>
</feature>
<reference evidence="2 3" key="1">
    <citation type="submission" date="2021-03" db="EMBL/GenBank/DDBJ databases">
        <authorList>
            <person name="So Y."/>
        </authorList>
    </citation>
    <scope>NUCLEOTIDE SEQUENCE [LARGE SCALE GENOMIC DNA]</scope>
    <source>
        <strain evidence="2 3">SSH11</strain>
    </source>
</reference>
<dbReference type="RefSeq" id="WP_209378046.1">
    <property type="nucleotide sequence ID" value="NZ_JAGIZB010000002.1"/>
</dbReference>
<feature type="transmembrane region" description="Helical" evidence="1">
    <location>
        <begin position="68"/>
        <end position="84"/>
    </location>
</feature>
<comment type="caution">
    <text evidence="2">The sequence shown here is derived from an EMBL/GenBank/DDBJ whole genome shotgun (WGS) entry which is preliminary data.</text>
</comment>
<dbReference type="Proteomes" id="UP000681594">
    <property type="component" value="Unassembled WGS sequence"/>
</dbReference>
<protein>
    <recommendedName>
        <fullName evidence="4">ZIP Zinc transporter</fullName>
    </recommendedName>
</protein>
<feature type="transmembrane region" description="Helical" evidence="1">
    <location>
        <begin position="105"/>
        <end position="124"/>
    </location>
</feature>
<organism evidence="2 3">
    <name type="scientific">Pararoseomonas baculiformis</name>
    <dbReference type="NCBI Taxonomy" id="2820812"/>
    <lineage>
        <taxon>Bacteria</taxon>
        <taxon>Pseudomonadati</taxon>
        <taxon>Pseudomonadota</taxon>
        <taxon>Alphaproteobacteria</taxon>
        <taxon>Acetobacterales</taxon>
        <taxon>Acetobacteraceae</taxon>
        <taxon>Pararoseomonas</taxon>
    </lineage>
</organism>
<keyword evidence="1" id="KW-1133">Transmembrane helix</keyword>
<keyword evidence="3" id="KW-1185">Reference proteome</keyword>
<gene>
    <name evidence="2" type="ORF">J8J14_03435</name>
</gene>
<sequence length="235" mass="25939">MSLPLLAFAIACGLAAVHLFVGAMRFLDGVPRSRWLSAAGGASTAYIFLHLLPDLAAAHHRDGAESEVRYFLIALAGLVAFYGVERRVRLSRKETEEEEHGPGVFWLHVGSFATYSLIIGYLLLHREESGTLSLLLYGGAMALHFLSSDYGMRLEHRDRYDRTARWVLAAGVMLGWLIGWLVEIPRPMVDALFAFLAGGVVLNVMKEELPEERKSRFGAFVFGATIYGALLVAVQ</sequence>
<proteinExistence type="predicted"/>
<feature type="transmembrane region" description="Helical" evidence="1">
    <location>
        <begin position="130"/>
        <end position="152"/>
    </location>
</feature>
<feature type="transmembrane region" description="Helical" evidence="1">
    <location>
        <begin position="188"/>
        <end position="205"/>
    </location>
</feature>
<keyword evidence="1" id="KW-0472">Membrane</keyword>
<evidence type="ECO:0000313" key="3">
    <source>
        <dbReference type="Proteomes" id="UP000681594"/>
    </source>
</evidence>
<dbReference type="EMBL" id="JAGIZB010000002">
    <property type="protein sequence ID" value="MBP0443823.1"/>
    <property type="molecule type" value="Genomic_DNA"/>
</dbReference>
<feature type="transmembrane region" description="Helical" evidence="1">
    <location>
        <begin position="217"/>
        <end position="234"/>
    </location>
</feature>
<accession>A0ABS4AA18</accession>
<feature type="transmembrane region" description="Helical" evidence="1">
    <location>
        <begin position="6"/>
        <end position="23"/>
    </location>
</feature>
<keyword evidence="1" id="KW-0812">Transmembrane</keyword>
<evidence type="ECO:0008006" key="4">
    <source>
        <dbReference type="Google" id="ProtNLM"/>
    </source>
</evidence>
<evidence type="ECO:0000256" key="1">
    <source>
        <dbReference type="SAM" id="Phobius"/>
    </source>
</evidence>
<feature type="transmembrane region" description="Helical" evidence="1">
    <location>
        <begin position="35"/>
        <end position="56"/>
    </location>
</feature>
<name>A0ABS4AA18_9PROT</name>
<evidence type="ECO:0000313" key="2">
    <source>
        <dbReference type="EMBL" id="MBP0443823.1"/>
    </source>
</evidence>